<comment type="caution">
    <text evidence="1">The sequence shown here is derived from an EMBL/GenBank/DDBJ whole genome shotgun (WGS) entry which is preliminary data.</text>
</comment>
<evidence type="ECO:0000313" key="1">
    <source>
        <dbReference type="EMBL" id="TWT34124.1"/>
    </source>
</evidence>
<keyword evidence="2" id="KW-1185">Reference proteome</keyword>
<reference evidence="1 2" key="1">
    <citation type="submission" date="2019-02" db="EMBL/GenBank/DDBJ databases">
        <title>Deep-cultivation of Planctomycetes and their phenomic and genomic characterization uncovers novel biology.</title>
        <authorList>
            <person name="Wiegand S."/>
            <person name="Jogler M."/>
            <person name="Boedeker C."/>
            <person name="Pinto D."/>
            <person name="Vollmers J."/>
            <person name="Rivas-Marin E."/>
            <person name="Kohn T."/>
            <person name="Peeters S.H."/>
            <person name="Heuer A."/>
            <person name="Rast P."/>
            <person name="Oberbeckmann S."/>
            <person name="Bunk B."/>
            <person name="Jeske O."/>
            <person name="Meyerdierks A."/>
            <person name="Storesund J.E."/>
            <person name="Kallscheuer N."/>
            <person name="Luecker S."/>
            <person name="Lage O.M."/>
            <person name="Pohl T."/>
            <person name="Merkel B.J."/>
            <person name="Hornburger P."/>
            <person name="Mueller R.-W."/>
            <person name="Bruemmer F."/>
            <person name="Labrenz M."/>
            <person name="Spormann A.M."/>
            <person name="Op Den Camp H."/>
            <person name="Overmann J."/>
            <person name="Amann R."/>
            <person name="Jetten M.S.M."/>
            <person name="Mascher T."/>
            <person name="Medema M.H."/>
            <person name="Devos D.P."/>
            <person name="Kaster A.-K."/>
            <person name="Ovreas L."/>
            <person name="Rohde M."/>
            <person name="Galperin M.Y."/>
            <person name="Jogler C."/>
        </authorList>
    </citation>
    <scope>NUCLEOTIDE SEQUENCE [LARGE SCALE GENOMIC DNA]</scope>
    <source>
        <strain evidence="1 2">Enr8</strain>
    </source>
</reference>
<dbReference type="AlphaFoldDB" id="A0A5C5V6B0"/>
<gene>
    <name evidence="1" type="ORF">Enr8_15170</name>
</gene>
<dbReference type="EMBL" id="SJPF01000002">
    <property type="protein sequence ID" value="TWT34124.1"/>
    <property type="molecule type" value="Genomic_DNA"/>
</dbReference>
<sequence>MEDVYFEEDGVVSLWLGQVKVAPGSNFLRDLYRVD</sequence>
<organism evidence="1 2">
    <name type="scientific">Blastopirellula retiformator</name>
    <dbReference type="NCBI Taxonomy" id="2527970"/>
    <lineage>
        <taxon>Bacteria</taxon>
        <taxon>Pseudomonadati</taxon>
        <taxon>Planctomycetota</taxon>
        <taxon>Planctomycetia</taxon>
        <taxon>Pirellulales</taxon>
        <taxon>Pirellulaceae</taxon>
        <taxon>Blastopirellula</taxon>
    </lineage>
</organism>
<dbReference type="Proteomes" id="UP000318878">
    <property type="component" value="Unassembled WGS sequence"/>
</dbReference>
<evidence type="ECO:0000313" key="2">
    <source>
        <dbReference type="Proteomes" id="UP000318878"/>
    </source>
</evidence>
<accession>A0A5C5V6B0</accession>
<name>A0A5C5V6B0_9BACT</name>
<protein>
    <submittedName>
        <fullName evidence="1">Uncharacterized protein</fullName>
    </submittedName>
</protein>
<proteinExistence type="predicted"/>